<feature type="domain" description="Cyclin C-terminal" evidence="2">
    <location>
        <begin position="199"/>
        <end position="328"/>
    </location>
</feature>
<dbReference type="Pfam" id="PF02984">
    <property type="entry name" value="Cyclin_C"/>
    <property type="match status" value="1"/>
</dbReference>
<dbReference type="SMART" id="SM01332">
    <property type="entry name" value="Cyclin_C"/>
    <property type="match status" value="1"/>
</dbReference>
<dbReference type="FunFam" id="1.10.472.10:FF:000093">
    <property type="entry name" value="Predicted protein"/>
    <property type="match status" value="1"/>
</dbReference>
<dbReference type="Pfam" id="PF00134">
    <property type="entry name" value="Cyclin_N"/>
    <property type="match status" value="1"/>
</dbReference>
<dbReference type="AlphaFoldDB" id="A0A9K3PWH5"/>
<gene>
    <name evidence="3" type="ORF">IV203_025914</name>
</gene>
<sequence length="392" mass="44522">MLKLTMNPRKRSKRMRAYFAKLRQLGSQGMAEMEGKAMEQREAISENVQSLLNQQHSGDYDCVDYLSLKVWSKNVYDLLPHCRLKHMQHPGDSRVDEFCREQIVEWSFRVVDYFRIDREVVAVSISLLDRFLAQCECDRSTFKLAATTTLHLAVKLLHPYKLGELGILSDLSRGEFDMKDVACMERHILQCLQWKMHPPTPNAFSTLLLDFIFSHQSLNLSSTDVDDLYDISSFFTELSLCDYYFVGIAPSSIALASVVNALEGMFGPENKVAPLILAAASKLQIFTNQDLSTASHRLWELYERSEECALHNSFDPMEEEKVSDSAAAEIFANKQPQNSCNSTSSSPVSVQQQNPQQSSSLLPQQHQHHSSSMTSKELMCAMRSQALRKGSW</sequence>
<dbReference type="CDD" id="cd20537">
    <property type="entry name" value="CYCLIN_CCNO-like_rpt2"/>
    <property type="match status" value="1"/>
</dbReference>
<evidence type="ECO:0000256" key="1">
    <source>
        <dbReference type="SAM" id="MobiDB-lite"/>
    </source>
</evidence>
<dbReference type="InterPro" id="IPR039361">
    <property type="entry name" value="Cyclin"/>
</dbReference>
<dbReference type="OrthoDB" id="5590282at2759"/>
<name>A0A9K3PWH5_9STRA</name>
<evidence type="ECO:0000259" key="2">
    <source>
        <dbReference type="SMART" id="SM01332"/>
    </source>
</evidence>
<comment type="caution">
    <text evidence="3">The sequence shown here is derived from an EMBL/GenBank/DDBJ whole genome shotgun (WGS) entry which is preliminary data.</text>
</comment>
<accession>A0A9K3PWH5</accession>
<protein>
    <submittedName>
        <fullName evidence="3">Cyclin-like protein</fullName>
    </submittedName>
</protein>
<reference evidence="3" key="1">
    <citation type="journal article" date="2021" name="Sci. Rep.">
        <title>Diploid genomic architecture of Nitzschia inconspicua, an elite biomass production diatom.</title>
        <authorList>
            <person name="Oliver A."/>
            <person name="Podell S."/>
            <person name="Pinowska A."/>
            <person name="Traller J.C."/>
            <person name="Smith S.R."/>
            <person name="McClure R."/>
            <person name="Beliaev A."/>
            <person name="Bohutskyi P."/>
            <person name="Hill E.A."/>
            <person name="Rabines A."/>
            <person name="Zheng H."/>
            <person name="Allen L.Z."/>
            <person name="Kuo A."/>
            <person name="Grigoriev I.V."/>
            <person name="Allen A.E."/>
            <person name="Hazlebeck D."/>
            <person name="Allen E.E."/>
        </authorList>
    </citation>
    <scope>NUCLEOTIDE SEQUENCE</scope>
    <source>
        <strain evidence="3">Hildebrandi</strain>
    </source>
</reference>
<proteinExistence type="predicted"/>
<dbReference type="PANTHER" id="PTHR10177">
    <property type="entry name" value="CYCLINS"/>
    <property type="match status" value="1"/>
</dbReference>
<evidence type="ECO:0000313" key="4">
    <source>
        <dbReference type="Proteomes" id="UP000693970"/>
    </source>
</evidence>
<feature type="compositionally biased region" description="Low complexity" evidence="1">
    <location>
        <begin position="335"/>
        <end position="365"/>
    </location>
</feature>
<dbReference type="InterPro" id="IPR004367">
    <property type="entry name" value="Cyclin_C-dom"/>
</dbReference>
<dbReference type="InterPro" id="IPR006671">
    <property type="entry name" value="Cyclin_N"/>
</dbReference>
<keyword evidence="4" id="KW-1185">Reference proteome</keyword>
<dbReference type="EMBL" id="JAGRRH010000012">
    <property type="protein sequence ID" value="KAG7362248.1"/>
    <property type="molecule type" value="Genomic_DNA"/>
</dbReference>
<reference evidence="3" key="2">
    <citation type="submission" date="2021-04" db="EMBL/GenBank/DDBJ databases">
        <authorList>
            <person name="Podell S."/>
        </authorList>
    </citation>
    <scope>NUCLEOTIDE SEQUENCE</scope>
    <source>
        <strain evidence="3">Hildebrandi</strain>
    </source>
</reference>
<organism evidence="3 4">
    <name type="scientific">Nitzschia inconspicua</name>
    <dbReference type="NCBI Taxonomy" id="303405"/>
    <lineage>
        <taxon>Eukaryota</taxon>
        <taxon>Sar</taxon>
        <taxon>Stramenopiles</taxon>
        <taxon>Ochrophyta</taxon>
        <taxon>Bacillariophyta</taxon>
        <taxon>Bacillariophyceae</taxon>
        <taxon>Bacillariophycidae</taxon>
        <taxon>Bacillariales</taxon>
        <taxon>Bacillariaceae</taxon>
        <taxon>Nitzschia</taxon>
    </lineage>
</organism>
<evidence type="ECO:0000313" key="3">
    <source>
        <dbReference type="EMBL" id="KAG7362248.1"/>
    </source>
</evidence>
<feature type="region of interest" description="Disordered" evidence="1">
    <location>
        <begin position="334"/>
        <end position="375"/>
    </location>
</feature>
<dbReference type="Proteomes" id="UP000693970">
    <property type="component" value="Unassembled WGS sequence"/>
</dbReference>